<dbReference type="RefSeq" id="WP_110939107.1">
    <property type="nucleotide sequence ID" value="NZ_KZ614148.1"/>
</dbReference>
<evidence type="ECO:0000313" key="3">
    <source>
        <dbReference type="Proteomes" id="UP000281498"/>
    </source>
</evidence>
<evidence type="ECO:0000256" key="1">
    <source>
        <dbReference type="SAM" id="SignalP"/>
    </source>
</evidence>
<reference evidence="2 3" key="1">
    <citation type="submission" date="2017-10" db="EMBL/GenBank/DDBJ databases">
        <title>Bacillus sp. nov., a halophilic bacterium isolated from a Keqin Lake.</title>
        <authorList>
            <person name="Wang H."/>
        </authorList>
    </citation>
    <scope>NUCLEOTIDE SEQUENCE [LARGE SCALE GENOMIC DNA]</scope>
    <source>
        <strain evidence="2 3">KCTC 13187</strain>
    </source>
</reference>
<protein>
    <recommendedName>
        <fullName evidence="4">DUF5068 domain-containing protein</fullName>
    </recommendedName>
</protein>
<proteinExistence type="predicted"/>
<keyword evidence="1" id="KW-0732">Signal</keyword>
<gene>
    <name evidence="2" type="ORF">CR203_15650</name>
</gene>
<dbReference type="Proteomes" id="UP000281498">
    <property type="component" value="Unassembled WGS sequence"/>
</dbReference>
<dbReference type="AlphaFoldDB" id="A0A3A9KFF5"/>
<evidence type="ECO:0008006" key="4">
    <source>
        <dbReference type="Google" id="ProtNLM"/>
    </source>
</evidence>
<accession>A0A3A9KFF5</accession>
<dbReference type="PROSITE" id="PS51257">
    <property type="entry name" value="PROKAR_LIPOPROTEIN"/>
    <property type="match status" value="1"/>
</dbReference>
<name>A0A3A9KFF5_9BACI</name>
<keyword evidence="3" id="KW-1185">Reference proteome</keyword>
<evidence type="ECO:0000313" key="2">
    <source>
        <dbReference type="EMBL" id="RKL66325.1"/>
    </source>
</evidence>
<feature type="chain" id="PRO_5038523475" description="DUF5068 domain-containing protein" evidence="1">
    <location>
        <begin position="20"/>
        <end position="409"/>
    </location>
</feature>
<comment type="caution">
    <text evidence="2">The sequence shown here is derived from an EMBL/GenBank/DDBJ whole genome shotgun (WGS) entry which is preliminary data.</text>
</comment>
<feature type="signal peptide" evidence="1">
    <location>
        <begin position="1"/>
        <end position="19"/>
    </location>
</feature>
<dbReference type="EMBL" id="PDOE01000007">
    <property type="protein sequence ID" value="RKL66325.1"/>
    <property type="molecule type" value="Genomic_DNA"/>
</dbReference>
<organism evidence="2 3">
    <name type="scientific">Salipaludibacillus neizhouensis</name>
    <dbReference type="NCBI Taxonomy" id="885475"/>
    <lineage>
        <taxon>Bacteria</taxon>
        <taxon>Bacillati</taxon>
        <taxon>Bacillota</taxon>
        <taxon>Bacilli</taxon>
        <taxon>Bacillales</taxon>
        <taxon>Bacillaceae</taxon>
    </lineage>
</organism>
<sequence>MFKQMLLSFLFIVMIISSACTDNEAETPMENKNVNVEEPEAENNGNIAPEEEIKRLVVTSLNPELEVDDSEYTEKFDQLDVIVSDVNLSEEEKLGTFDFDGIVYNVANISLHEIEVTEEAQNEYSTNAAGNFLISYDVIAYNQKEQRERVFLPHLDVKINGHTFTNEGIIGPSILYTELRPEQAKVIRNHIMVAYPLENSESIDVGLGYEFRAENIVGQTPRVTIYGDAQEKVDYNTVIETNLATKFKDGYHNMLGSLEEDYELNFGETIFQHAEPLLFDEDNGIAIRVNRVEVMEVDTSENEEFGSSDGKVALLVDTTYLNKTDFPFEKQTEMVEFELGEGTYENKIVLLPYENENIIVDPGTLFYNRELIIFDMYKDNLQDITVKLSPYVMRQLSADDSEYVIYERE</sequence>